<dbReference type="Proteomes" id="UP001321479">
    <property type="component" value="Segment"/>
</dbReference>
<dbReference type="GeneID" id="80558818"/>
<proteinExistence type="predicted"/>
<dbReference type="RefSeq" id="YP_010842221.1">
    <property type="nucleotide sequence ID" value="NC_079139.1"/>
</dbReference>
<reference evidence="1 2" key="1">
    <citation type="submission" date="2021-02" db="EMBL/GenBank/DDBJ databases">
        <title>Cotonvirus japonicus, which uses Golgi apparatus of host cells for its virion factory, phylogenetically links tailed tupanvirus and icosahedral mimivirus.</title>
        <authorList>
            <person name="Takahashi H."/>
            <person name="Fukaya S."/>
            <person name="Song C."/>
            <person name="Murata K."/>
            <person name="Takemura M."/>
        </authorList>
    </citation>
    <scope>NUCLEOTIDE SEQUENCE [LARGE SCALE GENOMIC DNA]</scope>
</reference>
<sequence length="308" mass="35490">MGNTTSIESIDSIKSIESSNTVKNPINVNNNILEFTVKDISNFKQTLNLINDIDYSIFNILNKTLDKFVCMEFYGDHTDVTEIGDKKALTILLANPMRPAMIKLDMYIDKFVSFWCEKPVLNVSLSIPKLMRILNFVGEDNPITFYIQKGNENVLYVKKTINTTTHVITKMHIYNIFTDHLNNFNYSLEPYETKIIMKPNIFQELINYFNGTIDPININIDKKTITLSSNGIFNVELVVDYSNNENIISDNFSPINGNYNYSTLKVFNQCDKLCENVEIYCKQQLPLVIVVPIINIGRLHVFLKYDDN</sequence>
<dbReference type="InterPro" id="IPR046938">
    <property type="entry name" value="DNA_clamp_sf"/>
</dbReference>
<evidence type="ECO:0000313" key="1">
    <source>
        <dbReference type="EMBL" id="BCS83613.1"/>
    </source>
</evidence>
<evidence type="ECO:0000313" key="2">
    <source>
        <dbReference type="Proteomes" id="UP001321479"/>
    </source>
</evidence>
<dbReference type="Gene3D" id="3.70.10.10">
    <property type="match status" value="1"/>
</dbReference>
<dbReference type="SUPFAM" id="SSF55979">
    <property type="entry name" value="DNA clamp"/>
    <property type="match status" value="2"/>
</dbReference>
<keyword evidence="2" id="KW-1185">Reference proteome</keyword>
<accession>A0ABM7NTW2</accession>
<name>A0ABM7NTW2_9VIRU</name>
<protein>
    <submittedName>
        <fullName evidence="1">DNA polymerase sliding clamp</fullName>
    </submittedName>
</protein>
<dbReference type="EMBL" id="AP024483">
    <property type="protein sequence ID" value="BCS83613.1"/>
    <property type="molecule type" value="Genomic_DNA"/>
</dbReference>
<organism evidence="1 2">
    <name type="scientific">Cotonvirus japonicus</name>
    <dbReference type="NCBI Taxonomy" id="2811091"/>
    <lineage>
        <taxon>Viruses</taxon>
        <taxon>Varidnaviria</taxon>
        <taxon>Bamfordvirae</taxon>
        <taxon>Nucleocytoviricota</taxon>
        <taxon>Megaviricetes</taxon>
        <taxon>Imitervirales</taxon>
        <taxon>Mimiviridae</taxon>
        <taxon>Megamimivirinae</taxon>
        <taxon>Cotonvirus</taxon>
        <taxon>Cotonvirus japonicum</taxon>
    </lineage>
</organism>